<feature type="domain" description="Protein kinase" evidence="6">
    <location>
        <begin position="14"/>
        <end position="322"/>
    </location>
</feature>
<keyword evidence="5" id="KW-0067">ATP-binding</keyword>
<dbReference type="InterPro" id="IPR000719">
    <property type="entry name" value="Prot_kinase_dom"/>
</dbReference>
<dbReference type="GO" id="GO:0004674">
    <property type="term" value="F:protein serine/threonine kinase activity"/>
    <property type="evidence" value="ECO:0007669"/>
    <property type="project" value="UniProtKB-KW"/>
</dbReference>
<comment type="caution">
    <text evidence="7">The sequence shown here is derived from an EMBL/GenBank/DDBJ whole genome shotgun (WGS) entry which is preliminary data.</text>
</comment>
<evidence type="ECO:0000256" key="3">
    <source>
        <dbReference type="ARBA" id="ARBA00022741"/>
    </source>
</evidence>
<reference evidence="7" key="1">
    <citation type="journal article" date="2019" name="G3 (Bethesda)">
        <title>Genome Assemblies of Two Rare Opportunistic Yeast Pathogens: Diutina rugosa (syn. Candida rugosa) and Trichomonascus ciferrii (syn. Candida ciferrii).</title>
        <authorList>
            <person name="Mixao V."/>
            <person name="Saus E."/>
            <person name="Hansen A.P."/>
            <person name="Lass-Florl C."/>
            <person name="Gabaldon T."/>
        </authorList>
    </citation>
    <scope>NUCLEOTIDE SEQUENCE</scope>
    <source>
        <strain evidence="7">CBS 4856</strain>
    </source>
</reference>
<dbReference type="GO" id="GO:0005524">
    <property type="term" value="F:ATP binding"/>
    <property type="evidence" value="ECO:0007669"/>
    <property type="project" value="UniProtKB-KW"/>
</dbReference>
<keyword evidence="8" id="KW-1185">Reference proteome</keyword>
<keyword evidence="4" id="KW-0418">Kinase</keyword>
<dbReference type="PANTHER" id="PTHR24058">
    <property type="entry name" value="DUAL SPECIFICITY PROTEIN KINASE"/>
    <property type="match status" value="1"/>
</dbReference>
<keyword evidence="3" id="KW-0547">Nucleotide-binding</keyword>
<evidence type="ECO:0000256" key="5">
    <source>
        <dbReference type="ARBA" id="ARBA00022840"/>
    </source>
</evidence>
<evidence type="ECO:0000313" key="7">
    <source>
        <dbReference type="EMBL" id="KAA8911359.1"/>
    </source>
</evidence>
<dbReference type="PROSITE" id="PS50011">
    <property type="entry name" value="PROTEIN_KINASE_DOM"/>
    <property type="match status" value="1"/>
</dbReference>
<dbReference type="Proteomes" id="UP000761534">
    <property type="component" value="Unassembled WGS sequence"/>
</dbReference>
<dbReference type="SUPFAM" id="SSF56112">
    <property type="entry name" value="Protein kinase-like (PK-like)"/>
    <property type="match status" value="1"/>
</dbReference>
<name>A0A642V7T9_9ASCO</name>
<evidence type="ECO:0000256" key="4">
    <source>
        <dbReference type="ARBA" id="ARBA00022777"/>
    </source>
</evidence>
<dbReference type="AlphaFoldDB" id="A0A642V7T9"/>
<dbReference type="Gene3D" id="1.10.510.10">
    <property type="entry name" value="Transferase(Phosphotransferase) domain 1"/>
    <property type="match status" value="1"/>
</dbReference>
<dbReference type="EMBL" id="SWFS01000287">
    <property type="protein sequence ID" value="KAA8911359.1"/>
    <property type="molecule type" value="Genomic_DNA"/>
</dbReference>
<dbReference type="PROSITE" id="PS00108">
    <property type="entry name" value="PROTEIN_KINASE_ST"/>
    <property type="match status" value="1"/>
</dbReference>
<evidence type="ECO:0000256" key="1">
    <source>
        <dbReference type="ARBA" id="ARBA00022527"/>
    </source>
</evidence>
<dbReference type="Gene3D" id="3.30.200.20">
    <property type="entry name" value="Phosphorylase Kinase, domain 1"/>
    <property type="match status" value="1"/>
</dbReference>
<accession>A0A642V7T9</accession>
<sequence length="336" mass="38395">MESLVIPNEDIPKYAVLGWIGQGSLSVVYKAEDPTQAFDSPLRCIALKRMPAECKDIGKQESVVLSLFKKSKYVVDHYGSFYIGGQMVLAFELLDWRRSLSLSTFNIRAPDDSVRGTTDLQVTLAKIALQLLLGVMEMHDRNFIHADIKPSNIMFQLGHRHKIKLIDLGNAVEKRMLPKYHRDFELQSLSYRAPEVLLGDARFSEKIDIWSIGVVLFELFVNGLFKVHENKWTLIRDSDRKQIVSTITSYIGPLDFYKGQSAFWHDDYSEANVSDSRRQMLKQTLSHSNEDIGLLANFLQNLLNVDHLRRPSARAALQHPFLKQKLLGSWGSVLFQ</sequence>
<dbReference type="InterPro" id="IPR050494">
    <property type="entry name" value="Ser_Thr_dual-spec_kinase"/>
</dbReference>
<keyword evidence="1" id="KW-0723">Serine/threonine-protein kinase</keyword>
<keyword evidence="2" id="KW-0808">Transferase</keyword>
<dbReference type="Pfam" id="PF00069">
    <property type="entry name" value="Pkinase"/>
    <property type="match status" value="1"/>
</dbReference>
<evidence type="ECO:0000259" key="6">
    <source>
        <dbReference type="PROSITE" id="PS50011"/>
    </source>
</evidence>
<organism evidence="7 8">
    <name type="scientific">Trichomonascus ciferrii</name>
    <dbReference type="NCBI Taxonomy" id="44093"/>
    <lineage>
        <taxon>Eukaryota</taxon>
        <taxon>Fungi</taxon>
        <taxon>Dikarya</taxon>
        <taxon>Ascomycota</taxon>
        <taxon>Saccharomycotina</taxon>
        <taxon>Dipodascomycetes</taxon>
        <taxon>Dipodascales</taxon>
        <taxon>Trichomonascaceae</taxon>
        <taxon>Trichomonascus</taxon>
        <taxon>Trichomonascus ciferrii complex</taxon>
    </lineage>
</organism>
<gene>
    <name evidence="7" type="ORF">TRICI_003844</name>
</gene>
<evidence type="ECO:0000256" key="2">
    <source>
        <dbReference type="ARBA" id="ARBA00022679"/>
    </source>
</evidence>
<protein>
    <recommendedName>
        <fullName evidence="6">Protein kinase domain-containing protein</fullName>
    </recommendedName>
</protein>
<dbReference type="OrthoDB" id="413582at2759"/>
<dbReference type="InterPro" id="IPR011009">
    <property type="entry name" value="Kinase-like_dom_sf"/>
</dbReference>
<dbReference type="SMART" id="SM00220">
    <property type="entry name" value="S_TKc"/>
    <property type="match status" value="1"/>
</dbReference>
<evidence type="ECO:0000313" key="8">
    <source>
        <dbReference type="Proteomes" id="UP000761534"/>
    </source>
</evidence>
<dbReference type="VEuPathDB" id="FungiDB:TRICI_003844"/>
<dbReference type="InterPro" id="IPR008271">
    <property type="entry name" value="Ser/Thr_kinase_AS"/>
</dbReference>
<proteinExistence type="predicted"/>